<keyword evidence="1" id="KW-0547">Nucleotide-binding</keyword>
<accession>A0A7C3PDI2</accession>
<comment type="caution">
    <text evidence="1">The sequence shown here is derived from an EMBL/GenBank/DDBJ whole genome shotgun (WGS) entry which is preliminary data.</text>
</comment>
<dbReference type="GO" id="GO:0005524">
    <property type="term" value="F:ATP binding"/>
    <property type="evidence" value="ECO:0007669"/>
    <property type="project" value="UniProtKB-KW"/>
</dbReference>
<gene>
    <name evidence="1" type="ORF">ENR64_12925</name>
</gene>
<protein>
    <submittedName>
        <fullName evidence="1">ATP-binding protein</fullName>
    </submittedName>
</protein>
<dbReference type="InterPro" id="IPR027417">
    <property type="entry name" value="P-loop_NTPase"/>
</dbReference>
<reference evidence="1" key="1">
    <citation type="journal article" date="2020" name="mSystems">
        <title>Genome- and Community-Level Interaction Insights into Carbon Utilization and Element Cycling Functions of Hydrothermarchaeota in Hydrothermal Sediment.</title>
        <authorList>
            <person name="Zhou Z."/>
            <person name="Liu Y."/>
            <person name="Xu W."/>
            <person name="Pan J."/>
            <person name="Luo Z.H."/>
            <person name="Li M."/>
        </authorList>
    </citation>
    <scope>NUCLEOTIDE SEQUENCE [LARGE SCALE GENOMIC DNA]</scope>
    <source>
        <strain evidence="1">SpSt-418</strain>
    </source>
</reference>
<keyword evidence="1" id="KW-0067">ATP-binding</keyword>
<dbReference type="AlphaFoldDB" id="A0A7C3PDI2"/>
<dbReference type="Gene3D" id="3.40.50.300">
    <property type="entry name" value="P-loop containing nucleotide triphosphate hydrolases"/>
    <property type="match status" value="1"/>
</dbReference>
<organism evidence="1">
    <name type="scientific">Oscillatoriales cyanobacterium SpSt-418</name>
    <dbReference type="NCBI Taxonomy" id="2282169"/>
    <lineage>
        <taxon>Bacteria</taxon>
        <taxon>Bacillati</taxon>
        <taxon>Cyanobacteriota</taxon>
        <taxon>Cyanophyceae</taxon>
        <taxon>Oscillatoriophycideae</taxon>
        <taxon>Oscillatoriales</taxon>
    </lineage>
</organism>
<proteinExistence type="predicted"/>
<dbReference type="SUPFAM" id="SSF52540">
    <property type="entry name" value="P-loop containing nucleoside triphosphate hydrolases"/>
    <property type="match status" value="1"/>
</dbReference>
<sequence>MTANLLVPSVLVGRQAELAKVRHILEQDGDLLLAGVPGSGRRTLIRYAAQVSNFRLIDIDCLRATDSTRFLHLIAAEIVSTFSEAAEQALIRSWCTKQALFWVPPVATDGLQWLPEADEWELFQKLISLPQTLAEWLNCRVVIVFQNFPHIRSWDRGEKWQTYLRQEIQIQDRVSYTLIATVAERWVQHSNMQVVFLGPLNNEALSDWLVSTLITEQLVFDADGRSLDLFLSYVQGNFGDAMTLARRICLETRSQLSLSARQPFVIKPEHVKQAAQALVQDLSVTFESLILLLPPSQVRVLESLALDPTPSPQSQEYIRKHRLSRGGGLQGALASLEQKGLVYGAEYGYRLTLPLLALWLRDRLG</sequence>
<evidence type="ECO:0000313" key="1">
    <source>
        <dbReference type="EMBL" id="HFM98632.1"/>
    </source>
</evidence>
<name>A0A7C3PDI2_9CYAN</name>
<dbReference type="EMBL" id="DSRU01000185">
    <property type="protein sequence ID" value="HFM98632.1"/>
    <property type="molecule type" value="Genomic_DNA"/>
</dbReference>